<dbReference type="EMBL" id="AONQ01000001">
    <property type="protein sequence ID" value="EME71914.1"/>
    <property type="molecule type" value="Genomic_DNA"/>
</dbReference>
<evidence type="ECO:0000313" key="3">
    <source>
        <dbReference type="EMBL" id="EME71914.1"/>
    </source>
</evidence>
<dbReference type="GO" id="GO:0006281">
    <property type="term" value="P:DNA repair"/>
    <property type="evidence" value="ECO:0007669"/>
    <property type="project" value="InterPro"/>
</dbReference>
<dbReference type="InterPro" id="IPR025188">
    <property type="entry name" value="DUF4113"/>
</dbReference>
<accession>M3AH75</accession>
<feature type="domain" description="DNA polymerase Y-family little finger" evidence="1">
    <location>
        <begin position="24"/>
        <end position="138"/>
    </location>
</feature>
<dbReference type="GO" id="GO:0003887">
    <property type="term" value="F:DNA-directed DNA polymerase activity"/>
    <property type="evidence" value="ECO:0007669"/>
    <property type="project" value="UniProtKB-EC"/>
</dbReference>
<feature type="domain" description="DUF4113" evidence="2">
    <location>
        <begin position="155"/>
        <end position="204"/>
    </location>
</feature>
<dbReference type="PATRIC" id="fig|1244869.3.peg.1"/>
<dbReference type="STRING" id="1244869.H261_00005"/>
<dbReference type="RefSeq" id="WP_008612907.1">
    <property type="nucleotide sequence ID" value="NZ_AONQ01000001.1"/>
</dbReference>
<dbReference type="Gene3D" id="3.30.1490.100">
    <property type="entry name" value="DNA polymerase, Y-family, little finger domain"/>
    <property type="match status" value="1"/>
</dbReference>
<evidence type="ECO:0000259" key="2">
    <source>
        <dbReference type="Pfam" id="PF13438"/>
    </source>
</evidence>
<dbReference type="Pfam" id="PF11799">
    <property type="entry name" value="IMS_C"/>
    <property type="match status" value="1"/>
</dbReference>
<dbReference type="Proteomes" id="UP000011744">
    <property type="component" value="Unassembled WGS sequence"/>
</dbReference>
<dbReference type="InterPro" id="IPR017961">
    <property type="entry name" value="DNA_pol_Y-fam_little_finger"/>
</dbReference>
<dbReference type="GO" id="GO:0003684">
    <property type="term" value="F:damaged DNA binding"/>
    <property type="evidence" value="ECO:0007669"/>
    <property type="project" value="InterPro"/>
</dbReference>
<dbReference type="eggNOG" id="COG0389">
    <property type="taxonomic scope" value="Bacteria"/>
</dbReference>
<feature type="non-terminal residue" evidence="3">
    <location>
        <position position="1"/>
    </location>
</feature>
<evidence type="ECO:0000313" key="4">
    <source>
        <dbReference type="Proteomes" id="UP000011744"/>
    </source>
</evidence>
<dbReference type="AlphaFoldDB" id="M3AH75"/>
<organism evidence="3 4">
    <name type="scientific">Paramagnetospirillum caucaseum</name>
    <dbReference type="NCBI Taxonomy" id="1244869"/>
    <lineage>
        <taxon>Bacteria</taxon>
        <taxon>Pseudomonadati</taxon>
        <taxon>Pseudomonadota</taxon>
        <taxon>Alphaproteobacteria</taxon>
        <taxon>Rhodospirillales</taxon>
        <taxon>Magnetospirillaceae</taxon>
        <taxon>Paramagnetospirillum</taxon>
    </lineage>
</organism>
<evidence type="ECO:0000259" key="1">
    <source>
        <dbReference type="Pfam" id="PF11799"/>
    </source>
</evidence>
<protein>
    <submittedName>
        <fullName evidence="3">Nucleotidyltransferase/DNA polymerase</fullName>
    </submittedName>
</protein>
<dbReference type="Pfam" id="PF13438">
    <property type="entry name" value="DUF4113"/>
    <property type="match status" value="1"/>
</dbReference>
<gene>
    <name evidence="3" type="ORF">H261_00005</name>
</gene>
<proteinExistence type="predicted"/>
<keyword evidence="3" id="KW-0808">Transferase</keyword>
<reference evidence="3 4" key="1">
    <citation type="journal article" date="2014" name="Genome Announc.">
        <title>Draft Genome Sequence of Magnetospirillum sp. Strain SO-1, a Freshwater Magnetotactic Bacterium Isolated from the Ol'khovka River, Russia.</title>
        <authorList>
            <person name="Grouzdev D.S."/>
            <person name="Dziuba M.V."/>
            <person name="Sukhacheva M.S."/>
            <person name="Mardanov A.V."/>
            <person name="Beletskiy A.V."/>
            <person name="Kuznetsov B.B."/>
            <person name="Skryabin K.G."/>
        </authorList>
    </citation>
    <scope>NUCLEOTIDE SEQUENCE [LARGE SCALE GENOMIC DNA]</scope>
    <source>
        <strain evidence="3 4">SO-1</strain>
    </source>
</reference>
<keyword evidence="4" id="KW-1185">Reference proteome</keyword>
<comment type="caution">
    <text evidence="3">The sequence shown here is derived from an EMBL/GenBank/DDBJ whole genome shotgun (WGS) entry which is preliminary data.</text>
</comment>
<dbReference type="InterPro" id="IPR036775">
    <property type="entry name" value="DNA_pol_Y-fam_lit_finger_sf"/>
</dbReference>
<sequence>IGHRTAMELRGISCWPLERNVPDKKSCCVSRAFGQVVTELSAVREAVASHAARAAQKLRRDGLVASHITVFLMTDRFDNGDRVLPRSDYESAATAELGGWTADSRRLVGAATAVVERLFRPGRDYKKAGVILPFLEPDACAPRGLFDRPEPKSKNLMAALDAIHAQYGRRSIHFAAEGTKKAWEMKQELRSPRYTTCLSDVPNVRC</sequence>
<name>M3AH75_9PROT</name>